<dbReference type="InterPro" id="IPR029032">
    <property type="entry name" value="AhpD-like"/>
</dbReference>
<dbReference type="AlphaFoldDB" id="A0A381WU94"/>
<reference evidence="1" key="1">
    <citation type="submission" date="2018-05" db="EMBL/GenBank/DDBJ databases">
        <authorList>
            <person name="Lanie J.A."/>
            <person name="Ng W.-L."/>
            <person name="Kazmierczak K.M."/>
            <person name="Andrzejewski T.M."/>
            <person name="Davidsen T.M."/>
            <person name="Wayne K.J."/>
            <person name="Tettelin H."/>
            <person name="Glass J.I."/>
            <person name="Rusch D."/>
            <person name="Podicherti R."/>
            <person name="Tsui H.-C.T."/>
            <person name="Winkler M.E."/>
        </authorList>
    </citation>
    <scope>NUCLEOTIDE SEQUENCE</scope>
</reference>
<evidence type="ECO:0000313" key="1">
    <source>
        <dbReference type="EMBL" id="SVA55838.1"/>
    </source>
</evidence>
<sequence>MQQGLTEELYSHVHEYKDSPDYSGQERLAIEFAERFATEHRDLDADFFTELRDQFSDVEIVELATTIAFCLGIGRVYTVLDIANECPVSME</sequence>
<dbReference type="EMBL" id="UINC01012839">
    <property type="protein sequence ID" value="SVA55838.1"/>
    <property type="molecule type" value="Genomic_DNA"/>
</dbReference>
<proteinExistence type="predicted"/>
<organism evidence="1">
    <name type="scientific">marine metagenome</name>
    <dbReference type="NCBI Taxonomy" id="408172"/>
    <lineage>
        <taxon>unclassified sequences</taxon>
        <taxon>metagenomes</taxon>
        <taxon>ecological metagenomes</taxon>
    </lineage>
</organism>
<name>A0A381WU94_9ZZZZ</name>
<evidence type="ECO:0008006" key="2">
    <source>
        <dbReference type="Google" id="ProtNLM"/>
    </source>
</evidence>
<gene>
    <name evidence="1" type="ORF">METZ01_LOCUS108692</name>
</gene>
<protein>
    <recommendedName>
        <fullName evidence="2">Carboxymuconolactone decarboxylase-like domain-containing protein</fullName>
    </recommendedName>
</protein>
<dbReference type="SUPFAM" id="SSF69118">
    <property type="entry name" value="AhpD-like"/>
    <property type="match status" value="1"/>
</dbReference>
<dbReference type="Gene3D" id="1.20.1290.10">
    <property type="entry name" value="AhpD-like"/>
    <property type="match status" value="1"/>
</dbReference>
<accession>A0A381WU94</accession>